<name>A0A645EH81_9ZZZZ</name>
<organism evidence="1">
    <name type="scientific">bioreactor metagenome</name>
    <dbReference type="NCBI Taxonomy" id="1076179"/>
    <lineage>
        <taxon>unclassified sequences</taxon>
        <taxon>metagenomes</taxon>
        <taxon>ecological metagenomes</taxon>
    </lineage>
</organism>
<dbReference type="EMBL" id="VSSQ01046157">
    <property type="protein sequence ID" value="MPN00114.1"/>
    <property type="molecule type" value="Genomic_DNA"/>
</dbReference>
<evidence type="ECO:0000313" key="1">
    <source>
        <dbReference type="EMBL" id="MPN00114.1"/>
    </source>
</evidence>
<accession>A0A645EH81</accession>
<sequence length="89" mass="9906">MNITVCIGSSCHLKGSREVVERLRRMIQDYAAEGQIHLGGSFCMNHCQTGVSVQLDGEYYSLSPDTAELFFIQKIAPRLTSKRGQAEVK</sequence>
<gene>
    <name evidence="1" type="ORF">SDC9_147308</name>
</gene>
<protein>
    <recommendedName>
        <fullName evidence="2">(2Fe-2S) ferredoxin domain-containing protein</fullName>
    </recommendedName>
</protein>
<dbReference type="CDD" id="cd02980">
    <property type="entry name" value="TRX_Fd_family"/>
    <property type="match status" value="1"/>
</dbReference>
<dbReference type="Gene3D" id="3.40.30.10">
    <property type="entry name" value="Glutaredoxin"/>
    <property type="match status" value="1"/>
</dbReference>
<dbReference type="Pfam" id="PF01257">
    <property type="entry name" value="2Fe-2S_thioredx"/>
    <property type="match status" value="1"/>
</dbReference>
<dbReference type="SUPFAM" id="SSF52833">
    <property type="entry name" value="Thioredoxin-like"/>
    <property type="match status" value="1"/>
</dbReference>
<dbReference type="AlphaFoldDB" id="A0A645EH81"/>
<proteinExistence type="predicted"/>
<comment type="caution">
    <text evidence="1">The sequence shown here is derived from an EMBL/GenBank/DDBJ whole genome shotgun (WGS) entry which is preliminary data.</text>
</comment>
<evidence type="ECO:0008006" key="2">
    <source>
        <dbReference type="Google" id="ProtNLM"/>
    </source>
</evidence>
<reference evidence="1" key="1">
    <citation type="submission" date="2019-08" db="EMBL/GenBank/DDBJ databases">
        <authorList>
            <person name="Kucharzyk K."/>
            <person name="Murdoch R.W."/>
            <person name="Higgins S."/>
            <person name="Loffler F."/>
        </authorList>
    </citation>
    <scope>NUCLEOTIDE SEQUENCE</scope>
</reference>
<dbReference type="InterPro" id="IPR036249">
    <property type="entry name" value="Thioredoxin-like_sf"/>
</dbReference>